<evidence type="ECO:0000313" key="2">
    <source>
        <dbReference type="EnsemblPlants" id="EMT31675"/>
    </source>
</evidence>
<feature type="compositionally biased region" description="Polar residues" evidence="1">
    <location>
        <begin position="67"/>
        <end position="77"/>
    </location>
</feature>
<name>M8C340_AEGTA</name>
<feature type="region of interest" description="Disordered" evidence="1">
    <location>
        <begin position="1"/>
        <end position="32"/>
    </location>
</feature>
<sequence length="101" mass="10563">MESRDEEAGEACGGATRTEENSATGKRSSSDSACLGGVELLGRWKGTVDLREEQVSPALVRARDTSDAASQGSSTIVNHGGYGGCMTLEQQTMSAKHSLEI</sequence>
<feature type="region of interest" description="Disordered" evidence="1">
    <location>
        <begin position="60"/>
        <end position="84"/>
    </location>
</feature>
<reference evidence="2" key="1">
    <citation type="submission" date="2015-06" db="UniProtKB">
        <authorList>
            <consortium name="EnsemblPlants"/>
        </authorList>
    </citation>
    <scope>IDENTIFICATION</scope>
</reference>
<dbReference type="EnsemblPlants" id="EMT31675">
    <property type="protein sequence ID" value="EMT31675"/>
    <property type="gene ID" value="F775_05594"/>
</dbReference>
<evidence type="ECO:0000256" key="1">
    <source>
        <dbReference type="SAM" id="MobiDB-lite"/>
    </source>
</evidence>
<protein>
    <submittedName>
        <fullName evidence="2">Uncharacterized protein</fullName>
    </submittedName>
</protein>
<proteinExistence type="predicted"/>
<feature type="compositionally biased region" description="Polar residues" evidence="1">
    <location>
        <begin position="21"/>
        <end position="32"/>
    </location>
</feature>
<accession>M8C340</accession>
<organism evidence="2">
    <name type="scientific">Aegilops tauschii</name>
    <name type="common">Tausch's goatgrass</name>
    <name type="synonym">Aegilops squarrosa</name>
    <dbReference type="NCBI Taxonomy" id="37682"/>
    <lineage>
        <taxon>Eukaryota</taxon>
        <taxon>Viridiplantae</taxon>
        <taxon>Streptophyta</taxon>
        <taxon>Embryophyta</taxon>
        <taxon>Tracheophyta</taxon>
        <taxon>Spermatophyta</taxon>
        <taxon>Magnoliopsida</taxon>
        <taxon>Liliopsida</taxon>
        <taxon>Poales</taxon>
        <taxon>Poaceae</taxon>
        <taxon>BOP clade</taxon>
        <taxon>Pooideae</taxon>
        <taxon>Triticodae</taxon>
        <taxon>Triticeae</taxon>
        <taxon>Triticinae</taxon>
        <taxon>Aegilops</taxon>
    </lineage>
</organism>
<dbReference type="AlphaFoldDB" id="M8C340"/>